<evidence type="ECO:0000313" key="1">
    <source>
        <dbReference type="EMBL" id="KKK88742.1"/>
    </source>
</evidence>
<reference evidence="1" key="1">
    <citation type="journal article" date="2015" name="Nature">
        <title>Complex archaea that bridge the gap between prokaryotes and eukaryotes.</title>
        <authorList>
            <person name="Spang A."/>
            <person name="Saw J.H."/>
            <person name="Jorgensen S.L."/>
            <person name="Zaremba-Niedzwiedzka K."/>
            <person name="Martijn J."/>
            <person name="Lind A.E."/>
            <person name="van Eijk R."/>
            <person name="Schleper C."/>
            <person name="Guy L."/>
            <person name="Ettema T.J."/>
        </authorList>
    </citation>
    <scope>NUCLEOTIDE SEQUENCE</scope>
</reference>
<sequence>GQVYDHNLNQKKVAIEYYEKYLDKGPTGQQLFNTAEGKSSSLEQQVKERIDKLKEDLFFENQLE</sequence>
<organism evidence="1">
    <name type="scientific">marine sediment metagenome</name>
    <dbReference type="NCBI Taxonomy" id="412755"/>
    <lineage>
        <taxon>unclassified sequences</taxon>
        <taxon>metagenomes</taxon>
        <taxon>ecological metagenomes</taxon>
    </lineage>
</organism>
<name>A0A0F8Z4M0_9ZZZZ</name>
<dbReference type="EMBL" id="LAZR01049820">
    <property type="protein sequence ID" value="KKK88742.1"/>
    <property type="molecule type" value="Genomic_DNA"/>
</dbReference>
<comment type="caution">
    <text evidence="1">The sequence shown here is derived from an EMBL/GenBank/DDBJ whole genome shotgun (WGS) entry which is preliminary data.</text>
</comment>
<protein>
    <submittedName>
        <fullName evidence="1">Uncharacterized protein</fullName>
    </submittedName>
</protein>
<dbReference type="AlphaFoldDB" id="A0A0F8Z4M0"/>
<gene>
    <name evidence="1" type="ORF">LCGC14_2740070</name>
</gene>
<proteinExistence type="predicted"/>
<accession>A0A0F8Z4M0</accession>
<feature type="non-terminal residue" evidence="1">
    <location>
        <position position="1"/>
    </location>
</feature>